<dbReference type="Proteomes" id="UP000494040">
    <property type="component" value="Unassembled WGS sequence"/>
</dbReference>
<reference evidence="2" key="1">
    <citation type="submission" date="2022-01" db="UniProtKB">
        <authorList>
            <consortium name="EnsemblMetazoa"/>
        </authorList>
    </citation>
    <scope>IDENTIFICATION</scope>
</reference>
<dbReference type="InterPro" id="IPR006170">
    <property type="entry name" value="PBP/GOBP"/>
</dbReference>
<dbReference type="InterPro" id="IPR036728">
    <property type="entry name" value="PBP_GOBP_sf"/>
</dbReference>
<dbReference type="SUPFAM" id="SSF47565">
    <property type="entry name" value="Insect pheromone/odorant-binding proteins"/>
    <property type="match status" value="1"/>
</dbReference>
<feature type="chain" id="PRO_5035230248" description="Odorant binding protein" evidence="1">
    <location>
        <begin position="17"/>
        <end position="132"/>
    </location>
</feature>
<dbReference type="CDD" id="cd23992">
    <property type="entry name" value="PBP_GOBP"/>
    <property type="match status" value="1"/>
</dbReference>
<dbReference type="EnsemblMetazoa" id="XM_014386958.2">
    <property type="protein sequence ID" value="XP_014242444.1"/>
    <property type="gene ID" value="LOC106662719"/>
</dbReference>
<dbReference type="OrthoDB" id="6595846at2759"/>
<dbReference type="RefSeq" id="XP_014242444.1">
    <property type="nucleotide sequence ID" value="XM_014386958.2"/>
</dbReference>
<evidence type="ECO:0000313" key="3">
    <source>
        <dbReference type="Proteomes" id="UP000494040"/>
    </source>
</evidence>
<dbReference type="KEGG" id="clec:106662719"/>
<dbReference type="Gene3D" id="1.10.238.20">
    <property type="entry name" value="Pheromone/general odorant binding protein domain"/>
    <property type="match status" value="1"/>
</dbReference>
<feature type="signal peptide" evidence="1">
    <location>
        <begin position="1"/>
        <end position="16"/>
    </location>
</feature>
<proteinExistence type="predicted"/>
<evidence type="ECO:0000256" key="1">
    <source>
        <dbReference type="SAM" id="SignalP"/>
    </source>
</evidence>
<evidence type="ECO:0008006" key="4">
    <source>
        <dbReference type="Google" id="ProtNLM"/>
    </source>
</evidence>
<sequence length="132" mass="14790">MLKYWLIVFIIIKADCVIDRFPRLTKCINREHPNKEEIDSFKRKEIPKTEAGKCLLACYLESRGLLTSSGRFSPQGASRLAANVYPGNIVKTGHARHILSHCGAVVKSENNSCELATKLAHCTTTLSEQFKL</sequence>
<evidence type="ECO:0000313" key="2">
    <source>
        <dbReference type="EnsemblMetazoa" id="XP_014242444.1"/>
    </source>
</evidence>
<name>A0A8I6RD30_CIMLE</name>
<keyword evidence="1" id="KW-0732">Signal</keyword>
<organism evidence="2 3">
    <name type="scientific">Cimex lectularius</name>
    <name type="common">Bed bug</name>
    <name type="synonym">Acanthia lectularia</name>
    <dbReference type="NCBI Taxonomy" id="79782"/>
    <lineage>
        <taxon>Eukaryota</taxon>
        <taxon>Metazoa</taxon>
        <taxon>Ecdysozoa</taxon>
        <taxon>Arthropoda</taxon>
        <taxon>Hexapoda</taxon>
        <taxon>Insecta</taxon>
        <taxon>Pterygota</taxon>
        <taxon>Neoptera</taxon>
        <taxon>Paraneoptera</taxon>
        <taxon>Hemiptera</taxon>
        <taxon>Heteroptera</taxon>
        <taxon>Panheteroptera</taxon>
        <taxon>Cimicomorpha</taxon>
        <taxon>Cimicidae</taxon>
        <taxon>Cimex</taxon>
    </lineage>
</organism>
<protein>
    <recommendedName>
        <fullName evidence="4">Odorant binding protein</fullName>
    </recommendedName>
</protein>
<accession>A0A8I6RD30</accession>
<dbReference type="GeneID" id="106662719"/>
<dbReference type="GO" id="GO:0005549">
    <property type="term" value="F:odorant binding"/>
    <property type="evidence" value="ECO:0007669"/>
    <property type="project" value="InterPro"/>
</dbReference>
<dbReference type="Pfam" id="PF01395">
    <property type="entry name" value="PBP_GOBP"/>
    <property type="match status" value="1"/>
</dbReference>
<dbReference type="AlphaFoldDB" id="A0A8I6RD30"/>
<keyword evidence="3" id="KW-1185">Reference proteome</keyword>